<gene>
    <name evidence="5" type="ORF">g.6957</name>
</gene>
<accession>A0A1B6CZ84</accession>
<evidence type="ECO:0000256" key="1">
    <source>
        <dbReference type="ARBA" id="ARBA00004173"/>
    </source>
</evidence>
<dbReference type="CDD" id="cd05125">
    <property type="entry name" value="Mth938_2P1-like"/>
    <property type="match status" value="1"/>
</dbReference>
<dbReference type="AlphaFoldDB" id="A0A1B6CZ84"/>
<dbReference type="GO" id="GO:0005743">
    <property type="term" value="C:mitochondrial inner membrane"/>
    <property type="evidence" value="ECO:0007669"/>
    <property type="project" value="TreeGrafter"/>
</dbReference>
<dbReference type="InterPro" id="IPR007523">
    <property type="entry name" value="NDUFAF3/AAMDC"/>
</dbReference>
<dbReference type="SUPFAM" id="SSF64076">
    <property type="entry name" value="MTH938-like"/>
    <property type="match status" value="1"/>
</dbReference>
<dbReference type="EMBL" id="GEDC01018519">
    <property type="protein sequence ID" value="JAS18779.1"/>
    <property type="molecule type" value="Transcribed_RNA"/>
</dbReference>
<evidence type="ECO:0000313" key="5">
    <source>
        <dbReference type="EMBL" id="JAS18779.1"/>
    </source>
</evidence>
<sequence>MISSQVKLFSSFSYRAVRKILSPRNRYLSSYDPDGKTFVTILNQEQEGPLMIDSYSQVGFRLNNGLFAIGPLAVFPRSVMSWNVKGDEDINENSLSLFTNLDPKLDILVIGTSQKLSSDNYIKMHIQKILKQSKLHIEILPTEKACPTFNFLNSEKRFVAAALIPPVRVSVNEDDLFQLAYNKERLRERNILIDG</sequence>
<name>A0A1B6CZ84_9HEMI</name>
<protein>
    <recommendedName>
        <fullName evidence="2">NADH dehydrogenase [ubiquinone] 1 alpha subcomplex assembly factor 3</fullName>
    </recommendedName>
</protein>
<reference evidence="5" key="1">
    <citation type="submission" date="2015-12" db="EMBL/GenBank/DDBJ databases">
        <title>De novo transcriptome assembly of four potential Pierce s Disease insect vectors from Arizona vineyards.</title>
        <authorList>
            <person name="Tassone E.E."/>
        </authorList>
    </citation>
    <scope>NUCLEOTIDE SEQUENCE</scope>
</reference>
<dbReference type="PANTHER" id="PTHR21192">
    <property type="entry name" value="NUCLEAR PROTEIN E3-3"/>
    <property type="match status" value="1"/>
</dbReference>
<dbReference type="Gene3D" id="3.40.1230.10">
    <property type="entry name" value="MTH938-like"/>
    <property type="match status" value="1"/>
</dbReference>
<comment type="similarity">
    <text evidence="4">Belongs to the NDUFAF3 family.</text>
</comment>
<evidence type="ECO:0000256" key="2">
    <source>
        <dbReference type="ARBA" id="ARBA00021776"/>
    </source>
</evidence>
<dbReference type="PANTHER" id="PTHR21192:SF2">
    <property type="entry name" value="NADH DEHYDROGENASE [UBIQUINONE] 1 ALPHA SUBCOMPLEX ASSEMBLY FACTOR 3"/>
    <property type="match status" value="1"/>
</dbReference>
<keyword evidence="3" id="KW-0496">Mitochondrion</keyword>
<organism evidence="5">
    <name type="scientific">Clastoptera arizonana</name>
    <name type="common">Arizona spittle bug</name>
    <dbReference type="NCBI Taxonomy" id="38151"/>
    <lineage>
        <taxon>Eukaryota</taxon>
        <taxon>Metazoa</taxon>
        <taxon>Ecdysozoa</taxon>
        <taxon>Arthropoda</taxon>
        <taxon>Hexapoda</taxon>
        <taxon>Insecta</taxon>
        <taxon>Pterygota</taxon>
        <taxon>Neoptera</taxon>
        <taxon>Paraneoptera</taxon>
        <taxon>Hemiptera</taxon>
        <taxon>Auchenorrhyncha</taxon>
        <taxon>Cercopoidea</taxon>
        <taxon>Clastopteridae</taxon>
        <taxon>Clastoptera</taxon>
    </lineage>
</organism>
<evidence type="ECO:0000256" key="4">
    <source>
        <dbReference type="ARBA" id="ARBA00049984"/>
    </source>
</evidence>
<evidence type="ECO:0000256" key="3">
    <source>
        <dbReference type="ARBA" id="ARBA00023128"/>
    </source>
</evidence>
<dbReference type="InterPro" id="IPR034095">
    <property type="entry name" value="NDUF3"/>
</dbReference>
<dbReference type="InterPro" id="IPR036748">
    <property type="entry name" value="MTH938-like_sf"/>
</dbReference>
<comment type="subcellular location">
    <subcellularLocation>
        <location evidence="1">Mitochondrion</location>
    </subcellularLocation>
</comment>
<proteinExistence type="inferred from homology"/>
<dbReference type="GO" id="GO:0032981">
    <property type="term" value="P:mitochondrial respiratory chain complex I assembly"/>
    <property type="evidence" value="ECO:0007669"/>
    <property type="project" value="InterPro"/>
</dbReference>
<dbReference type="Pfam" id="PF04430">
    <property type="entry name" value="DUF498"/>
    <property type="match status" value="1"/>
</dbReference>